<feature type="domain" description="NADP-dependent oxidoreductase" evidence="2">
    <location>
        <begin position="21"/>
        <end position="284"/>
    </location>
</feature>
<gene>
    <name evidence="3" type="ORF">DJ013_12175</name>
</gene>
<dbReference type="EMBL" id="CP029480">
    <property type="protein sequence ID" value="AWV98888.1"/>
    <property type="molecule type" value="Genomic_DNA"/>
</dbReference>
<name>A0A2Z4GCT6_9BACT</name>
<protein>
    <submittedName>
        <fullName evidence="3">Aldo/keto reductase</fullName>
    </submittedName>
</protein>
<dbReference type="Gene3D" id="3.20.20.100">
    <property type="entry name" value="NADP-dependent oxidoreductase domain"/>
    <property type="match status" value="1"/>
</dbReference>
<dbReference type="SUPFAM" id="SSF51430">
    <property type="entry name" value="NAD(P)-linked oxidoreductase"/>
    <property type="match status" value="1"/>
</dbReference>
<proteinExistence type="predicted"/>
<evidence type="ECO:0000313" key="4">
    <source>
        <dbReference type="Proteomes" id="UP000249873"/>
    </source>
</evidence>
<keyword evidence="4" id="KW-1185">Reference proteome</keyword>
<dbReference type="AlphaFoldDB" id="A0A2Z4GCT6"/>
<dbReference type="OrthoDB" id="9773828at2"/>
<dbReference type="GO" id="GO:0005829">
    <property type="term" value="C:cytosol"/>
    <property type="evidence" value="ECO:0007669"/>
    <property type="project" value="TreeGrafter"/>
</dbReference>
<evidence type="ECO:0000313" key="3">
    <source>
        <dbReference type="EMBL" id="AWV98888.1"/>
    </source>
</evidence>
<evidence type="ECO:0000259" key="2">
    <source>
        <dbReference type="Pfam" id="PF00248"/>
    </source>
</evidence>
<dbReference type="InterPro" id="IPR050523">
    <property type="entry name" value="AKR_Detox_Biosynth"/>
</dbReference>
<dbReference type="KEGG" id="als:DJ013_12175"/>
<dbReference type="PANTHER" id="PTHR43364:SF1">
    <property type="entry name" value="OXIDOREDUCTASE YDHF"/>
    <property type="match status" value="1"/>
</dbReference>
<dbReference type="PANTHER" id="PTHR43364">
    <property type="entry name" value="NADH-SPECIFIC METHYLGLYOXAL REDUCTASE-RELATED"/>
    <property type="match status" value="1"/>
</dbReference>
<organism evidence="3 4">
    <name type="scientific">Arcticibacterium luteifluviistationis</name>
    <dbReference type="NCBI Taxonomy" id="1784714"/>
    <lineage>
        <taxon>Bacteria</taxon>
        <taxon>Pseudomonadati</taxon>
        <taxon>Bacteroidota</taxon>
        <taxon>Cytophagia</taxon>
        <taxon>Cytophagales</taxon>
        <taxon>Leadbetterellaceae</taxon>
        <taxon>Arcticibacterium</taxon>
    </lineage>
</organism>
<dbReference type="Pfam" id="PF00248">
    <property type="entry name" value="Aldo_ket_red"/>
    <property type="match status" value="1"/>
</dbReference>
<evidence type="ECO:0000256" key="1">
    <source>
        <dbReference type="SAM" id="Phobius"/>
    </source>
</evidence>
<reference evidence="3 4" key="1">
    <citation type="submission" date="2018-05" db="EMBL/GenBank/DDBJ databases">
        <title>Complete genome sequence of Arcticibacterium luteifluviistationis SM1504T, a cytophagaceae bacterium isolated from Arctic surface seawater.</title>
        <authorList>
            <person name="Li Y."/>
            <person name="Qin Q.-L."/>
        </authorList>
    </citation>
    <scope>NUCLEOTIDE SEQUENCE [LARGE SCALE GENOMIC DNA]</scope>
    <source>
        <strain evidence="3 4">SM1504</strain>
    </source>
</reference>
<dbReference type="InterPro" id="IPR036812">
    <property type="entry name" value="NAD(P)_OxRdtase_dom_sf"/>
</dbReference>
<keyword evidence="1" id="KW-1133">Transmembrane helix</keyword>
<sequence>MQKVYLSDSGPKVSKAIYSFWRWENEKMSDPKRAEEIINLCLDLGINTFDFGDTSEKLETEKIVNSVLSGKGLERKDIVIFAKCGIRELSSGKPYFDNSKSYLLDSVDKFLNDLQTDYLDIFLLNGFDYTANPEETALVLQQIIHTKKAKHIGIANFTGDQHRLLAKHLSVPIVTSHIELNLLDTSPIRDGRIDFIKEQYAKPLVWSPLAGGEILEGGSEQAIRLRKSLKEVAKRHDANLEQIAVAWLISLGVLPIIGSLNLERIKNVATATDIVLSKEDWYDIYYASLTK</sequence>
<accession>A0A2Z4GCT6</accession>
<keyword evidence="1" id="KW-0472">Membrane</keyword>
<dbReference type="Proteomes" id="UP000249873">
    <property type="component" value="Chromosome"/>
</dbReference>
<dbReference type="InterPro" id="IPR023210">
    <property type="entry name" value="NADP_OxRdtase_dom"/>
</dbReference>
<feature type="transmembrane region" description="Helical" evidence="1">
    <location>
        <begin position="244"/>
        <end position="262"/>
    </location>
</feature>
<dbReference type="RefSeq" id="WP_111372081.1">
    <property type="nucleotide sequence ID" value="NZ_CP029480.1"/>
</dbReference>
<keyword evidence="1" id="KW-0812">Transmembrane</keyword>